<keyword evidence="3" id="KW-1185">Reference proteome</keyword>
<feature type="transmembrane region" description="Helical" evidence="1">
    <location>
        <begin position="10"/>
        <end position="27"/>
    </location>
</feature>
<comment type="subcellular location">
    <subcellularLocation>
        <location evidence="1">Cell membrane</location>
        <topology evidence="1">Multi-pass membrane protein</topology>
    </subcellularLocation>
</comment>
<dbReference type="GO" id="GO:0022857">
    <property type="term" value="F:transmembrane transporter activity"/>
    <property type="evidence" value="ECO:0007669"/>
    <property type="project" value="UniProtKB-UniRule"/>
</dbReference>
<feature type="transmembrane region" description="Helical" evidence="1">
    <location>
        <begin position="199"/>
        <end position="224"/>
    </location>
</feature>
<keyword evidence="1" id="KW-1003">Cell membrane</keyword>
<dbReference type="PANTHER" id="PTHR34300">
    <property type="entry name" value="QUEUOSINE PRECURSOR TRANSPORTER-RELATED"/>
    <property type="match status" value="1"/>
</dbReference>
<comment type="function">
    <text evidence="1">Involved in the import of queuosine (Q) precursors, required for Q precursor salvage.</text>
</comment>
<dbReference type="PANTHER" id="PTHR34300:SF2">
    <property type="entry name" value="QUEUOSINE PRECURSOR TRANSPORTER-RELATED"/>
    <property type="match status" value="1"/>
</dbReference>
<proteinExistence type="inferred from homology"/>
<dbReference type="GO" id="GO:0005886">
    <property type="term" value="C:plasma membrane"/>
    <property type="evidence" value="ECO:0007669"/>
    <property type="project" value="UniProtKB-SubCell"/>
</dbReference>
<keyword evidence="1" id="KW-0812">Transmembrane</keyword>
<keyword evidence="1" id="KW-1133">Transmembrane helix</keyword>
<keyword evidence="1" id="KW-0813">Transport</keyword>
<dbReference type="EMBL" id="CABWIB010000001">
    <property type="protein sequence ID" value="VWL85219.1"/>
    <property type="molecule type" value="Genomic_DNA"/>
</dbReference>
<evidence type="ECO:0000256" key="1">
    <source>
        <dbReference type="HAMAP-Rule" id="MF_02088"/>
    </source>
</evidence>
<feature type="transmembrane region" description="Helical" evidence="1">
    <location>
        <begin position="33"/>
        <end position="50"/>
    </location>
</feature>
<comment type="similarity">
    <text evidence="1">Belongs to the vitamin uptake transporter (VUT/ECF) (TC 2.A.88) family. Q precursor transporter subfamily.</text>
</comment>
<evidence type="ECO:0000313" key="2">
    <source>
        <dbReference type="EMBL" id="VWL85219.1"/>
    </source>
</evidence>
<feature type="transmembrane region" description="Helical" evidence="1">
    <location>
        <begin position="90"/>
        <end position="110"/>
    </location>
</feature>
<dbReference type="InterPro" id="IPR003744">
    <property type="entry name" value="YhhQ"/>
</dbReference>
<protein>
    <recommendedName>
        <fullName evidence="1">Probable queuosine precursor transporter</fullName>
        <shortName evidence="1">Q precursor transporter</shortName>
    </recommendedName>
</protein>
<dbReference type="Proteomes" id="UP000419017">
    <property type="component" value="Unassembled WGS sequence"/>
</dbReference>
<gene>
    <name evidence="2" type="ORF">OMES3154_00502</name>
</gene>
<reference evidence="2 3" key="1">
    <citation type="submission" date="2019-10" db="EMBL/GenBank/DDBJ databases">
        <authorList>
            <person name="Blom J."/>
        </authorList>
    </citation>
    <scope>NUCLEOTIDE SEQUENCE [LARGE SCALE GENOMIC DNA]</scope>
    <source>
        <strain evidence="2 3">ES3154-GLU</strain>
    </source>
</reference>
<accession>A0A6I8M5K7</accession>
<organism evidence="2 3">
    <name type="scientific">Oceanivirga miroungae</name>
    <dbReference type="NCBI Taxonomy" id="1130046"/>
    <lineage>
        <taxon>Bacteria</taxon>
        <taxon>Fusobacteriati</taxon>
        <taxon>Fusobacteriota</taxon>
        <taxon>Fusobacteriia</taxon>
        <taxon>Fusobacteriales</taxon>
        <taxon>Leptotrichiaceae</taxon>
        <taxon>Oceanivirga</taxon>
    </lineage>
</organism>
<dbReference type="HAMAP" id="MF_02088">
    <property type="entry name" value="Q_prec_transport"/>
    <property type="match status" value="1"/>
</dbReference>
<dbReference type="NCBIfam" id="TIGR00697">
    <property type="entry name" value="queuosine precursor transporter"/>
    <property type="match status" value="1"/>
</dbReference>
<name>A0A6I8M5K7_9FUSO</name>
<feature type="transmembrane region" description="Helical" evidence="1">
    <location>
        <begin position="173"/>
        <end position="193"/>
    </location>
</feature>
<sequence length="241" mass="27469">MKDIFFRNEFIWLAYVLVNYIFILLAYKRWGKLGLMIFVPLSVVIANIQVNKLIVLFGIEATMGNIAYASISTIEDILSENYGKKYAKTVVSIGFVTMIFTTLVMNIAILMNPASFDTIQPALKALFTPLFRLTIASLTAYVASTYLDIYLYQAIRKVFPSFKNIWIRNNLSTFLSQLLDSIVFTTIAFLGVFDMSTLIQIVISTYLIKVIVSVLDTPFVYIAAWWKKQGKIREIDEIQEG</sequence>
<dbReference type="Pfam" id="PF02592">
    <property type="entry name" value="Vut_1"/>
    <property type="match status" value="1"/>
</dbReference>
<dbReference type="RefSeq" id="WP_156683231.1">
    <property type="nucleotide sequence ID" value="NZ_CABWIB010000001.1"/>
</dbReference>
<dbReference type="AlphaFoldDB" id="A0A6I8M5K7"/>
<keyword evidence="1" id="KW-0472">Membrane</keyword>
<feature type="transmembrane region" description="Helical" evidence="1">
    <location>
        <begin position="130"/>
        <end position="152"/>
    </location>
</feature>
<evidence type="ECO:0000313" key="3">
    <source>
        <dbReference type="Proteomes" id="UP000419017"/>
    </source>
</evidence>